<feature type="region of interest" description="Disordered" evidence="1">
    <location>
        <begin position="243"/>
        <end position="315"/>
    </location>
</feature>
<feature type="transmembrane region" description="Helical" evidence="2">
    <location>
        <begin position="614"/>
        <end position="639"/>
    </location>
</feature>
<accession>A0A1X0P0N1</accession>
<dbReference type="VEuPathDB" id="TriTrypDB:TM35_000093230"/>
<sequence>MSTVPDVCTLVWPFIDKRDTAGDEDGWLIGWNPRGLVVVVVMVVRSPAIEDALRTLKEMKGHAGVVGSSSCNSSSSRDDYSYGGTKHHSQQEEHEQRGIPSAASLLVLGRLVSSTSRPHLDVEDRVRERADRWVRTERQLSDIWLELNRGPVLDQVWCCGYRVQPCHLHVIRTDPKIRYSVSPTVYSATSRFGCNGIDALLQGRKPLCISGSHSTLEGVLLPPHMIPLAGPCTKVSFRIDENSATHNSSRRIKEEKEEIVDSNTSMDDVANTTPTNTSSSITRRDREKGDTQSFSPDLYHELSPLPPPPPVNGLPPRLNFPTSADYAELSLLLSANNFAQVLRESFELREKNEKSVKKNTSGKWVSWEAHLHAFIGMLVTLLLFFVPILTWFGKVSYTAALLEFRLREIIHWLALLQGRTHVCGLHPVLPHMQHEDPAFLRFCLINFLSRVVVDGLLGTVCSLLLAVGGKALVTKSSDFCRTFLYDIHMGYMDWFEGWPAGLKMNEDLNMTLCFFAKLMLQTSWDFAVNFNWVEIVYKLLVYISLCGASCAFALLSDVCVLVSLHLILLSHAISVPYRVMVSTMHSLYLQFRGKKYNPLRRRTDAYDFEVDQMLMGTLLFTVTVFLFPTLATYHVYFALVRGATLAAQAALTAAAHLTLYLPLAPLLCWATQRHGGGGVALSTPKVTHVRHHANTAGPTQRASTTVEVTVLAKPIQLRLLLGDFLLVLHTFAKLWPRPLLTVFCNAEDPDVTPPVEQLIPHLRKDCVHANVRMFTQPETAASVSASASASTTTATTSKTVGKNITTPSAKATMSMSASGASSIVR</sequence>
<dbReference type="GO" id="GO:0000428">
    <property type="term" value="C:DNA-directed RNA polymerase complex"/>
    <property type="evidence" value="ECO:0007669"/>
    <property type="project" value="UniProtKB-KW"/>
</dbReference>
<feature type="compositionally biased region" description="Low complexity" evidence="1">
    <location>
        <begin position="65"/>
        <end position="75"/>
    </location>
</feature>
<keyword evidence="4" id="KW-1185">Reference proteome</keyword>
<dbReference type="InterPro" id="IPR007720">
    <property type="entry name" value="PigQ/GPI1"/>
</dbReference>
<dbReference type="EMBL" id="NBCO01000009">
    <property type="protein sequence ID" value="ORC90273.1"/>
    <property type="molecule type" value="Genomic_DNA"/>
</dbReference>
<dbReference type="RefSeq" id="XP_028884339.1">
    <property type="nucleotide sequence ID" value="XM_029024562.1"/>
</dbReference>
<evidence type="ECO:0000313" key="4">
    <source>
        <dbReference type="Proteomes" id="UP000192257"/>
    </source>
</evidence>
<feature type="transmembrane region" description="Helical" evidence="2">
    <location>
        <begin position="371"/>
        <end position="392"/>
    </location>
</feature>
<feature type="compositionally biased region" description="Low complexity" evidence="1">
    <location>
        <begin position="271"/>
        <end position="281"/>
    </location>
</feature>
<keyword evidence="2" id="KW-1133">Transmembrane helix</keyword>
<proteinExistence type="predicted"/>
<comment type="caution">
    <text evidence="3">The sequence shown here is derived from an EMBL/GenBank/DDBJ whole genome shotgun (WGS) entry which is preliminary data.</text>
</comment>
<feature type="transmembrane region" description="Helical" evidence="2">
    <location>
        <begin position="645"/>
        <end position="663"/>
    </location>
</feature>
<dbReference type="GeneID" id="39984342"/>
<keyword evidence="3" id="KW-0804">Transcription</keyword>
<protein>
    <submittedName>
        <fullName evidence="3">DNA-directed RNA polymerase II subunit 3</fullName>
    </submittedName>
</protein>
<keyword evidence="2" id="KW-0472">Membrane</keyword>
<evidence type="ECO:0000313" key="3">
    <source>
        <dbReference type="EMBL" id="ORC90273.1"/>
    </source>
</evidence>
<dbReference type="Pfam" id="PF05024">
    <property type="entry name" value="Gpi1"/>
    <property type="match status" value="1"/>
</dbReference>
<gene>
    <name evidence="3" type="ORF">TM35_000093230</name>
</gene>
<feature type="compositionally biased region" description="Pro residues" evidence="1">
    <location>
        <begin position="304"/>
        <end position="313"/>
    </location>
</feature>
<keyword evidence="2" id="KW-0812">Transmembrane</keyword>
<name>A0A1X0P0N1_9TRYP</name>
<evidence type="ECO:0000256" key="2">
    <source>
        <dbReference type="SAM" id="Phobius"/>
    </source>
</evidence>
<reference evidence="3 4" key="1">
    <citation type="submission" date="2017-03" db="EMBL/GenBank/DDBJ databases">
        <title>An alternative strategy for trypanosome survival in the mammalian bloodstream revealed through genome and transcriptome analysis of the ubiquitous bovine parasite Trypanosoma (Megatrypanum) theileri.</title>
        <authorList>
            <person name="Kelly S."/>
            <person name="Ivens A."/>
            <person name="Mott A."/>
            <person name="O'Neill E."/>
            <person name="Emms D."/>
            <person name="Macleod O."/>
            <person name="Voorheis P."/>
            <person name="Matthews J."/>
            <person name="Matthews K."/>
            <person name="Carrington M."/>
        </authorList>
    </citation>
    <scope>NUCLEOTIDE SEQUENCE [LARGE SCALE GENOMIC DNA]</scope>
    <source>
        <strain evidence="3">Edinburgh</strain>
    </source>
</reference>
<feature type="region of interest" description="Disordered" evidence="1">
    <location>
        <begin position="64"/>
        <end position="98"/>
    </location>
</feature>
<feature type="transmembrane region" description="Helical" evidence="2">
    <location>
        <begin position="439"/>
        <end position="467"/>
    </location>
</feature>
<keyword evidence="3" id="KW-0240">DNA-directed RNA polymerase</keyword>
<evidence type="ECO:0000256" key="1">
    <source>
        <dbReference type="SAM" id="MobiDB-lite"/>
    </source>
</evidence>
<dbReference type="PANTHER" id="PTHR21329:SF3">
    <property type="entry name" value="PHOSPHATIDYLINOSITOL N-ACETYLGLUCOSAMINYLTRANSFERASE SUBUNIT Q"/>
    <property type="match status" value="1"/>
</dbReference>
<dbReference type="GO" id="GO:0016020">
    <property type="term" value="C:membrane"/>
    <property type="evidence" value="ECO:0007669"/>
    <property type="project" value="InterPro"/>
</dbReference>
<dbReference type="GO" id="GO:0006506">
    <property type="term" value="P:GPI anchor biosynthetic process"/>
    <property type="evidence" value="ECO:0007669"/>
    <property type="project" value="InterPro"/>
</dbReference>
<dbReference type="OrthoDB" id="70250at2759"/>
<organism evidence="3 4">
    <name type="scientific">Trypanosoma theileri</name>
    <dbReference type="NCBI Taxonomy" id="67003"/>
    <lineage>
        <taxon>Eukaryota</taxon>
        <taxon>Discoba</taxon>
        <taxon>Euglenozoa</taxon>
        <taxon>Kinetoplastea</taxon>
        <taxon>Metakinetoplastina</taxon>
        <taxon>Trypanosomatida</taxon>
        <taxon>Trypanosomatidae</taxon>
        <taxon>Trypanosoma</taxon>
    </lineage>
</organism>
<dbReference type="AlphaFoldDB" id="A0A1X0P0N1"/>
<dbReference type="Proteomes" id="UP000192257">
    <property type="component" value="Unassembled WGS sequence"/>
</dbReference>
<dbReference type="GO" id="GO:0005783">
    <property type="term" value="C:endoplasmic reticulum"/>
    <property type="evidence" value="ECO:0007669"/>
    <property type="project" value="TreeGrafter"/>
</dbReference>
<dbReference type="PANTHER" id="PTHR21329">
    <property type="entry name" value="PHOSPHATIDYLINOSITOL N-ACETYLGLUCOSAMINYLTRANSFERASE SUBUNIT Q-RELATED"/>
    <property type="match status" value="1"/>
</dbReference>
<dbReference type="STRING" id="67003.A0A1X0P0N1"/>
<feature type="transmembrane region" description="Helical" evidence="2">
    <location>
        <begin position="539"/>
        <end position="569"/>
    </location>
</feature>